<evidence type="ECO:0000313" key="3">
    <source>
        <dbReference type="Proteomes" id="UP000694387"/>
    </source>
</evidence>
<dbReference type="Proteomes" id="UP000694387">
    <property type="component" value="Chromosome 25"/>
</dbReference>
<protein>
    <submittedName>
        <fullName evidence="2">Uncharacterized protein</fullName>
    </submittedName>
</protein>
<reference evidence="2" key="2">
    <citation type="submission" date="2025-08" db="UniProtKB">
        <authorList>
            <consortium name="Ensembl"/>
        </authorList>
    </citation>
    <scope>IDENTIFICATION</scope>
</reference>
<dbReference type="AlphaFoldDB" id="A0A8C4LWY8"/>
<keyword evidence="3" id="KW-1185">Reference proteome</keyword>
<dbReference type="GeneTree" id="ENSGT00910000147821"/>
<evidence type="ECO:0000313" key="2">
    <source>
        <dbReference type="Ensembl" id="ENSEASP00005016492.1"/>
    </source>
</evidence>
<reference evidence="2 3" key="1">
    <citation type="journal article" date="2020" name="Nat. Commun.">
        <title>Donkey genomes provide new insights into domestication and selection for coat color.</title>
        <authorList>
            <person name="Wang"/>
            <person name="C."/>
            <person name="Li"/>
            <person name="H."/>
            <person name="Guo"/>
            <person name="Y."/>
            <person name="Huang"/>
            <person name="J."/>
            <person name="Sun"/>
            <person name="Y."/>
            <person name="Min"/>
            <person name="J."/>
            <person name="Wang"/>
            <person name="J."/>
            <person name="Fang"/>
            <person name="X."/>
            <person name="Zhao"/>
            <person name="Z."/>
            <person name="Wang"/>
            <person name="S."/>
            <person name="Zhang"/>
            <person name="Y."/>
            <person name="Liu"/>
            <person name="Q."/>
            <person name="Jiang"/>
            <person name="Q."/>
            <person name="Wang"/>
            <person name="X."/>
            <person name="Guo"/>
            <person name="Y."/>
            <person name="Yang"/>
            <person name="C."/>
            <person name="Wang"/>
            <person name="Y."/>
            <person name="Tian"/>
            <person name="F."/>
            <person name="Zhuang"/>
            <person name="G."/>
            <person name="Fan"/>
            <person name="Y."/>
            <person name="Gao"/>
            <person name="Q."/>
            <person name="Li"/>
            <person name="Y."/>
            <person name="Ju"/>
            <person name="Z."/>
            <person name="Li"/>
            <person name="J."/>
            <person name="Li"/>
            <person name="R."/>
            <person name="Hou"/>
            <person name="M."/>
            <person name="Yang"/>
            <person name="G."/>
            <person name="Liu"/>
            <person name="G."/>
            <person name="Liu"/>
            <person name="W."/>
            <person name="Guo"/>
            <person name="J."/>
            <person name="Pan"/>
            <person name="S."/>
            <person name="Fan"/>
            <person name="G."/>
            <person name="Zhang"/>
            <person name="W."/>
            <person name="Zhang"/>
            <person name="R."/>
            <person name="Yu"/>
            <person name="J."/>
            <person name="Zhang"/>
            <person name="X."/>
            <person name="Yin"/>
            <person name="Q."/>
            <person name="Ji"/>
            <person name="C."/>
            <person name="Jin"/>
            <person name="Y."/>
            <person name="Yue"/>
            <person name="G."/>
            <person name="Liu"/>
            <person name="M."/>
            <person name="Xu"/>
            <person name="J."/>
            <person name="Liu"/>
            <person name="S."/>
            <person name="Jordana"/>
            <person name="J."/>
            <person name="Noce"/>
            <person name="A."/>
            <person name="Amills"/>
            <person name="M."/>
            <person name="Wu"/>
            <person name="D.D."/>
            <person name="Li"/>
            <person name="S."/>
            <person name="Zhou"/>
            <person name="X. and Zhong"/>
            <person name="J."/>
        </authorList>
    </citation>
    <scope>NUCLEOTIDE SEQUENCE [LARGE SCALE GENOMIC DNA]</scope>
</reference>
<feature type="region of interest" description="Disordered" evidence="1">
    <location>
        <begin position="1"/>
        <end position="20"/>
    </location>
</feature>
<dbReference type="Ensembl" id="ENSEAST00005017919.2">
    <property type="protein sequence ID" value="ENSEASP00005016492.1"/>
    <property type="gene ID" value="ENSEASG00005011429.2"/>
</dbReference>
<proteinExistence type="predicted"/>
<accession>A0A8C4LWY8</accession>
<organism evidence="2 3">
    <name type="scientific">Equus asinus</name>
    <name type="common">Donkey</name>
    <name type="synonym">Equus africanus asinus</name>
    <dbReference type="NCBI Taxonomy" id="9793"/>
    <lineage>
        <taxon>Eukaryota</taxon>
        <taxon>Metazoa</taxon>
        <taxon>Chordata</taxon>
        <taxon>Craniata</taxon>
        <taxon>Vertebrata</taxon>
        <taxon>Euteleostomi</taxon>
        <taxon>Mammalia</taxon>
        <taxon>Eutheria</taxon>
        <taxon>Laurasiatheria</taxon>
        <taxon>Perissodactyla</taxon>
        <taxon>Equidae</taxon>
        <taxon>Equus</taxon>
    </lineage>
</organism>
<evidence type="ECO:0000256" key="1">
    <source>
        <dbReference type="SAM" id="MobiDB-lite"/>
    </source>
</evidence>
<reference evidence="2" key="3">
    <citation type="submission" date="2025-09" db="UniProtKB">
        <authorList>
            <consortium name="Ensembl"/>
        </authorList>
    </citation>
    <scope>IDENTIFICATION</scope>
</reference>
<dbReference type="OMA" id="CQAREEM"/>
<name>A0A8C4LWY8_EQUAS</name>
<sequence length="61" mass="6771">MQPVFPKSDLIRPGNRQHSSHHCTCQAREEMLFGLSLKLRVASVCVSLDYPLSASHLPSPP</sequence>